<keyword evidence="7" id="KW-0689">Ribosomal protein</keyword>
<evidence type="ECO:0000256" key="8">
    <source>
        <dbReference type="ARBA" id="ARBA00023274"/>
    </source>
</evidence>
<proteinExistence type="inferred from homology"/>
<dbReference type="NCBIfam" id="NF004424">
    <property type="entry name" value="PRK05766.1"/>
    <property type="match status" value="1"/>
</dbReference>
<keyword evidence="4" id="KW-0699">rRNA-binding</keyword>
<dbReference type="InterPro" id="IPR023676">
    <property type="entry name" value="Ribosomal_uS14_arc"/>
</dbReference>
<dbReference type="InterPro" id="IPR018271">
    <property type="entry name" value="Ribosomal_uS14_CS"/>
</dbReference>
<dbReference type="HAMAP" id="MF_01364_A">
    <property type="entry name" value="Ribosomal_uS14_2_A"/>
    <property type="match status" value="1"/>
</dbReference>
<dbReference type="GO" id="GO:0022627">
    <property type="term" value="C:cytosolic small ribosomal subunit"/>
    <property type="evidence" value="ECO:0007669"/>
    <property type="project" value="TreeGrafter"/>
</dbReference>
<dbReference type="Proteomes" id="UP000011083">
    <property type="component" value="Unassembled WGS sequence"/>
</dbReference>
<sequence>MGHAAVWNSHPRKFGPDARSCRRCGNNHGLIRKYGLMMCRRCFRERAEEIGFLKVCLYRFLVLITCSHRLFPSPIRADEVNAHSCPNKPTILSWPRMPKMSPRI</sequence>
<dbReference type="EMBL" id="KB007974">
    <property type="protein sequence ID" value="ELR17678.1"/>
    <property type="molecule type" value="Genomic_DNA"/>
</dbReference>
<dbReference type="GO" id="GO:0008270">
    <property type="term" value="F:zinc ion binding"/>
    <property type="evidence" value="ECO:0007669"/>
    <property type="project" value="InterPro"/>
</dbReference>
<dbReference type="STRING" id="1257118.L8GYR9"/>
<dbReference type="GO" id="GO:0002181">
    <property type="term" value="P:cytoplasmic translation"/>
    <property type="evidence" value="ECO:0007669"/>
    <property type="project" value="TreeGrafter"/>
</dbReference>
<evidence type="ECO:0000256" key="6">
    <source>
        <dbReference type="ARBA" id="ARBA00022884"/>
    </source>
</evidence>
<evidence type="ECO:0000313" key="9">
    <source>
        <dbReference type="EMBL" id="ELR17678.1"/>
    </source>
</evidence>
<evidence type="ECO:0000256" key="7">
    <source>
        <dbReference type="ARBA" id="ARBA00022980"/>
    </source>
</evidence>
<dbReference type="InterPro" id="IPR039744">
    <property type="entry name" value="RIbosomal_uS14_euk_arc"/>
</dbReference>
<accession>L8GYR9</accession>
<dbReference type="PANTHER" id="PTHR12010">
    <property type="entry name" value="40S RIBOSOMAL PROTEIN S29"/>
    <property type="match status" value="1"/>
</dbReference>
<dbReference type="Pfam" id="PF00253">
    <property type="entry name" value="Ribosomal_S14"/>
    <property type="match status" value="1"/>
</dbReference>
<dbReference type="GO" id="GO:0003735">
    <property type="term" value="F:structural constituent of ribosome"/>
    <property type="evidence" value="ECO:0007669"/>
    <property type="project" value="InterPro"/>
</dbReference>
<dbReference type="InterPro" id="IPR043140">
    <property type="entry name" value="Ribosomal_uS14_sf"/>
</dbReference>
<dbReference type="FunFam" id="4.10.830.10:FF:000002">
    <property type="entry name" value="40S ribosomal protein S29"/>
    <property type="match status" value="1"/>
</dbReference>
<keyword evidence="3" id="KW-0479">Metal-binding</keyword>
<reference evidence="9 10" key="1">
    <citation type="journal article" date="2013" name="Genome Biol.">
        <title>Genome of Acanthamoeba castellanii highlights extensive lateral gene transfer and early evolution of tyrosine kinase signaling.</title>
        <authorList>
            <person name="Clarke M."/>
            <person name="Lohan A.J."/>
            <person name="Liu B."/>
            <person name="Lagkouvardos I."/>
            <person name="Roy S."/>
            <person name="Zafar N."/>
            <person name="Bertelli C."/>
            <person name="Schilde C."/>
            <person name="Kianianmomeni A."/>
            <person name="Burglin T.R."/>
            <person name="Frech C."/>
            <person name="Turcotte B."/>
            <person name="Kopec K.O."/>
            <person name="Synnott J.M."/>
            <person name="Choo C."/>
            <person name="Paponov I."/>
            <person name="Finkler A."/>
            <person name="Soon Heng Tan C."/>
            <person name="Hutchins A.P."/>
            <person name="Weinmeier T."/>
            <person name="Rattei T."/>
            <person name="Chu J.S."/>
            <person name="Gimenez G."/>
            <person name="Irimia M."/>
            <person name="Rigden D.J."/>
            <person name="Fitzpatrick D.A."/>
            <person name="Lorenzo-Morales J."/>
            <person name="Bateman A."/>
            <person name="Chiu C.H."/>
            <person name="Tang P."/>
            <person name="Hegemann P."/>
            <person name="Fromm H."/>
            <person name="Raoult D."/>
            <person name="Greub G."/>
            <person name="Miranda-Saavedra D."/>
            <person name="Chen N."/>
            <person name="Nash P."/>
            <person name="Ginger M.L."/>
            <person name="Horn M."/>
            <person name="Schaap P."/>
            <person name="Caler L."/>
            <person name="Loftus B."/>
        </authorList>
    </citation>
    <scope>NUCLEOTIDE SEQUENCE [LARGE SCALE GENOMIC DNA]</scope>
    <source>
        <strain evidence="9 10">Neff</strain>
    </source>
</reference>
<evidence type="ECO:0000256" key="3">
    <source>
        <dbReference type="ARBA" id="ARBA00022723"/>
    </source>
</evidence>
<keyword evidence="10" id="KW-1185">Reference proteome</keyword>
<dbReference type="PROSITE" id="PS00527">
    <property type="entry name" value="RIBOSOMAL_S14"/>
    <property type="match status" value="1"/>
</dbReference>
<evidence type="ECO:0000256" key="1">
    <source>
        <dbReference type="ARBA" id="ARBA00001947"/>
    </source>
</evidence>
<keyword evidence="5" id="KW-0862">Zinc</keyword>
<comment type="cofactor">
    <cofactor evidence="1">
        <name>Zn(2+)</name>
        <dbReference type="ChEBI" id="CHEBI:29105"/>
    </cofactor>
</comment>
<keyword evidence="6" id="KW-0694">RNA-binding</keyword>
<evidence type="ECO:0000256" key="2">
    <source>
        <dbReference type="ARBA" id="ARBA00009083"/>
    </source>
</evidence>
<evidence type="ECO:0000256" key="5">
    <source>
        <dbReference type="ARBA" id="ARBA00022833"/>
    </source>
</evidence>
<gene>
    <name evidence="9" type="ORF">ACA1_064650</name>
</gene>
<dbReference type="Gene3D" id="4.10.830.10">
    <property type="entry name" value="30s Ribosomal Protein S14, Chain N"/>
    <property type="match status" value="1"/>
</dbReference>
<dbReference type="GeneID" id="14918188"/>
<dbReference type="PANTHER" id="PTHR12010:SF2">
    <property type="entry name" value="40S RIBOSOMAL PROTEIN S29"/>
    <property type="match status" value="1"/>
</dbReference>
<dbReference type="AlphaFoldDB" id="L8GYR9"/>
<evidence type="ECO:0000256" key="4">
    <source>
        <dbReference type="ARBA" id="ARBA00022730"/>
    </source>
</evidence>
<evidence type="ECO:0000313" key="10">
    <source>
        <dbReference type="Proteomes" id="UP000011083"/>
    </source>
</evidence>
<comment type="similarity">
    <text evidence="2">Belongs to the universal ribosomal protein uS14 family.</text>
</comment>
<organism evidence="9 10">
    <name type="scientific">Acanthamoeba castellanii (strain ATCC 30010 / Neff)</name>
    <dbReference type="NCBI Taxonomy" id="1257118"/>
    <lineage>
        <taxon>Eukaryota</taxon>
        <taxon>Amoebozoa</taxon>
        <taxon>Discosea</taxon>
        <taxon>Longamoebia</taxon>
        <taxon>Centramoebida</taxon>
        <taxon>Acanthamoebidae</taxon>
        <taxon>Acanthamoeba</taxon>
    </lineage>
</organism>
<dbReference type="OrthoDB" id="24570at2759"/>
<dbReference type="InterPro" id="IPR001209">
    <property type="entry name" value="Ribosomal_uS14"/>
</dbReference>
<dbReference type="RefSeq" id="XP_004339691.1">
    <property type="nucleotide sequence ID" value="XM_004339643.1"/>
</dbReference>
<protein>
    <submittedName>
        <fullName evidence="9">Ribosomal S29 subunit</fullName>
    </submittedName>
</protein>
<dbReference type="GO" id="GO:0019843">
    <property type="term" value="F:rRNA binding"/>
    <property type="evidence" value="ECO:0007669"/>
    <property type="project" value="UniProtKB-KW"/>
</dbReference>
<dbReference type="KEGG" id="acan:ACA1_064650"/>
<keyword evidence="8" id="KW-0687">Ribonucleoprotein</keyword>
<dbReference type="VEuPathDB" id="AmoebaDB:ACA1_064650"/>
<name>L8GYR9_ACACF</name>